<accession>A0ABV1EP17</accession>
<evidence type="ECO:0000313" key="2">
    <source>
        <dbReference type="Proteomes" id="UP001440599"/>
    </source>
</evidence>
<proteinExistence type="predicted"/>
<comment type="caution">
    <text evidence="1">The sequence shown here is derived from an EMBL/GenBank/DDBJ whole genome shotgun (WGS) entry which is preliminary data.</text>
</comment>
<gene>
    <name evidence="1" type="ORF">WMO45_07350</name>
</gene>
<name>A0ABV1EP17_9FIRM</name>
<dbReference type="Proteomes" id="UP001440599">
    <property type="component" value="Unassembled WGS sequence"/>
</dbReference>
<reference evidence="1 2" key="1">
    <citation type="submission" date="2024-03" db="EMBL/GenBank/DDBJ databases">
        <title>Human intestinal bacterial collection.</title>
        <authorList>
            <person name="Pauvert C."/>
            <person name="Hitch T.C.A."/>
            <person name="Clavel T."/>
        </authorList>
    </citation>
    <scope>NUCLEOTIDE SEQUENCE [LARGE SCALE GENOMIC DNA]</scope>
    <source>
        <strain evidence="1 2">CLA-AP-H34</strain>
    </source>
</reference>
<protein>
    <submittedName>
        <fullName evidence="1">Uncharacterized protein</fullName>
    </submittedName>
</protein>
<evidence type="ECO:0000313" key="1">
    <source>
        <dbReference type="EMBL" id="MEQ2456334.1"/>
    </source>
</evidence>
<dbReference type="RefSeq" id="WP_349139931.1">
    <property type="nucleotide sequence ID" value="NZ_JBBMFT010000003.1"/>
</dbReference>
<keyword evidence="2" id="KW-1185">Reference proteome</keyword>
<organism evidence="1 2">
    <name type="scientific">Flavonifractor hominis</name>
    <dbReference type="NCBI Taxonomy" id="3133178"/>
    <lineage>
        <taxon>Bacteria</taxon>
        <taxon>Bacillati</taxon>
        <taxon>Bacillota</taxon>
        <taxon>Clostridia</taxon>
        <taxon>Eubacteriales</taxon>
        <taxon>Oscillospiraceae</taxon>
        <taxon>Flavonifractor</taxon>
    </lineage>
</organism>
<dbReference type="EMBL" id="JBBMFT010000003">
    <property type="protein sequence ID" value="MEQ2456334.1"/>
    <property type="molecule type" value="Genomic_DNA"/>
</dbReference>
<sequence length="68" mass="7671">MYNNEFELAFSNFLDRHEYDEAENALFAMVRIAFSAGWQAAGGAPPQSERIYELLPSRSSPAAQDFQP</sequence>